<evidence type="ECO:0000313" key="2">
    <source>
        <dbReference type="Proteomes" id="UP001433088"/>
    </source>
</evidence>
<evidence type="ECO:0000313" key="1">
    <source>
        <dbReference type="EMBL" id="MEQ2423334.1"/>
    </source>
</evidence>
<keyword evidence="2" id="KW-1185">Reference proteome</keyword>
<proteinExistence type="predicted"/>
<dbReference type="EMBL" id="JBBMEU010000158">
    <property type="protein sequence ID" value="MEQ2423334.1"/>
    <property type="molecule type" value="Genomic_DNA"/>
</dbReference>
<accession>A0ABV1CYW4</accession>
<comment type="caution">
    <text evidence="1">The sequence shown here is derived from an EMBL/GenBank/DDBJ whole genome shotgun (WGS) entry which is preliminary data.</text>
</comment>
<reference evidence="1 2" key="1">
    <citation type="submission" date="2024-03" db="EMBL/GenBank/DDBJ databases">
        <title>Human intestinal bacterial collection.</title>
        <authorList>
            <person name="Pauvert C."/>
            <person name="Hitch T.C.A."/>
            <person name="Clavel T."/>
        </authorList>
    </citation>
    <scope>NUCLEOTIDE SEQUENCE [LARGE SCALE GENOMIC DNA]</scope>
    <source>
        <strain evidence="1 2">CLA-AA-H81</strain>
    </source>
</reference>
<feature type="non-terminal residue" evidence="1">
    <location>
        <position position="195"/>
    </location>
</feature>
<feature type="non-terminal residue" evidence="1">
    <location>
        <position position="1"/>
    </location>
</feature>
<dbReference type="Proteomes" id="UP001433088">
    <property type="component" value="Unassembled WGS sequence"/>
</dbReference>
<gene>
    <name evidence="1" type="ORF">WMO23_11440</name>
</gene>
<protein>
    <submittedName>
        <fullName evidence="1">Uncharacterized protein</fullName>
    </submittedName>
</protein>
<name>A0ABV1CYW4_9FIRM</name>
<organism evidence="1 2">
    <name type="scientific">Megasphaera intestinihominis</name>
    <dbReference type="NCBI Taxonomy" id="3133159"/>
    <lineage>
        <taxon>Bacteria</taxon>
        <taxon>Bacillati</taxon>
        <taxon>Bacillota</taxon>
        <taxon>Negativicutes</taxon>
        <taxon>Veillonellales</taxon>
        <taxon>Veillonellaceae</taxon>
        <taxon>Megasphaera</taxon>
    </lineage>
</organism>
<sequence>TCQDNTANRYKILDIEDVTIGTTTYAAIYVDAKTPFDTVAENTSDTTVVPTIIFTVPWTSGSTDDVLGNTGSLNCTDGKHPIKLQGIEFANGQWEVLSDAINKLWKDTDGTYYYTCYTVNTATKQSTSITDDYIAGSSIQQPTDSDKWDYIKYNEYKNGTYFPTQVGGSSSTYTCDEVYLNHTIDGQTREFLCFG</sequence>